<dbReference type="PANTHER" id="PTHR42673">
    <property type="entry name" value="MALEYLACETOACETATE ISOMERASE"/>
    <property type="match status" value="1"/>
</dbReference>
<dbReference type="InterPro" id="IPR034330">
    <property type="entry name" value="GST_Zeta_C"/>
</dbReference>
<accession>A0A2S7K972</accession>
<dbReference type="CDD" id="cd03042">
    <property type="entry name" value="GST_N_Zeta"/>
    <property type="match status" value="1"/>
</dbReference>
<dbReference type="AlphaFoldDB" id="A0A2S7K972"/>
<dbReference type="SFLD" id="SFLDG00358">
    <property type="entry name" value="Main_(cytGST)"/>
    <property type="match status" value="1"/>
</dbReference>
<evidence type="ECO:0000256" key="1">
    <source>
        <dbReference type="ARBA" id="ARBA00010007"/>
    </source>
</evidence>
<dbReference type="InterPro" id="IPR010987">
    <property type="entry name" value="Glutathione-S-Trfase_C-like"/>
</dbReference>
<dbReference type="PANTHER" id="PTHR42673:SF21">
    <property type="entry name" value="GLUTATHIONE S-TRANSFERASE YFCF"/>
    <property type="match status" value="1"/>
</dbReference>
<dbReference type="InterPro" id="IPR036282">
    <property type="entry name" value="Glutathione-S-Trfase_C_sf"/>
</dbReference>
<dbReference type="NCBIfam" id="TIGR01262">
    <property type="entry name" value="maiA"/>
    <property type="match status" value="1"/>
</dbReference>
<proteinExistence type="inferred from homology"/>
<dbReference type="PROSITE" id="PS50405">
    <property type="entry name" value="GST_CTER"/>
    <property type="match status" value="1"/>
</dbReference>
<dbReference type="RefSeq" id="WP_104828694.1">
    <property type="nucleotide sequence ID" value="NZ_PJCH01000003.1"/>
</dbReference>
<dbReference type="InterPro" id="IPR040079">
    <property type="entry name" value="Glutathione_S-Trfase"/>
</dbReference>
<dbReference type="EMBL" id="PJCH01000003">
    <property type="protein sequence ID" value="PQA89056.1"/>
    <property type="molecule type" value="Genomic_DNA"/>
</dbReference>
<protein>
    <submittedName>
        <fullName evidence="4">Maleylacetoacetate isomerase</fullName>
    </submittedName>
</protein>
<dbReference type="GO" id="GO:0016034">
    <property type="term" value="F:maleylacetoacetate isomerase activity"/>
    <property type="evidence" value="ECO:0007669"/>
    <property type="project" value="TreeGrafter"/>
</dbReference>
<dbReference type="OrthoDB" id="509852at2"/>
<dbReference type="Pfam" id="PF13417">
    <property type="entry name" value="GST_N_3"/>
    <property type="match status" value="1"/>
</dbReference>
<evidence type="ECO:0000313" key="4">
    <source>
        <dbReference type="EMBL" id="PQA89056.1"/>
    </source>
</evidence>
<dbReference type="CDD" id="cd03191">
    <property type="entry name" value="GST_C_Zeta"/>
    <property type="match status" value="1"/>
</dbReference>
<name>A0A2S7K972_9PROT</name>
<dbReference type="InterPro" id="IPR034333">
    <property type="entry name" value="GST_Zeta_N"/>
</dbReference>
<organism evidence="4 5">
    <name type="scientific">Hyphococcus luteus</name>
    <dbReference type="NCBI Taxonomy" id="2058213"/>
    <lineage>
        <taxon>Bacteria</taxon>
        <taxon>Pseudomonadati</taxon>
        <taxon>Pseudomonadota</taxon>
        <taxon>Alphaproteobacteria</taxon>
        <taxon>Parvularculales</taxon>
        <taxon>Parvularculaceae</taxon>
        <taxon>Hyphococcus</taxon>
    </lineage>
</organism>
<dbReference type="SUPFAM" id="SSF47616">
    <property type="entry name" value="GST C-terminal domain-like"/>
    <property type="match status" value="1"/>
</dbReference>
<dbReference type="GO" id="GO:0006749">
    <property type="term" value="P:glutathione metabolic process"/>
    <property type="evidence" value="ECO:0007669"/>
    <property type="project" value="TreeGrafter"/>
</dbReference>
<evidence type="ECO:0000259" key="3">
    <source>
        <dbReference type="PROSITE" id="PS50405"/>
    </source>
</evidence>
<dbReference type="InterPro" id="IPR036249">
    <property type="entry name" value="Thioredoxin-like_sf"/>
</dbReference>
<dbReference type="InterPro" id="IPR005955">
    <property type="entry name" value="GST_Zeta"/>
</dbReference>
<feature type="domain" description="GST N-terminal" evidence="2">
    <location>
        <begin position="1"/>
        <end position="81"/>
    </location>
</feature>
<gene>
    <name evidence="4" type="primary">maiA</name>
    <name evidence="4" type="ORF">CW354_03655</name>
</gene>
<dbReference type="Gene3D" id="3.40.30.10">
    <property type="entry name" value="Glutaredoxin"/>
    <property type="match status" value="1"/>
</dbReference>
<feature type="domain" description="GST C-terminal" evidence="3">
    <location>
        <begin position="86"/>
        <end position="212"/>
    </location>
</feature>
<dbReference type="GO" id="GO:0004364">
    <property type="term" value="F:glutathione transferase activity"/>
    <property type="evidence" value="ECO:0007669"/>
    <property type="project" value="TreeGrafter"/>
</dbReference>
<dbReference type="GO" id="GO:0005737">
    <property type="term" value="C:cytoplasm"/>
    <property type="evidence" value="ECO:0007669"/>
    <property type="project" value="InterPro"/>
</dbReference>
<dbReference type="SFLD" id="SFLDS00019">
    <property type="entry name" value="Glutathione_Transferase_(cytos"/>
    <property type="match status" value="1"/>
</dbReference>
<dbReference type="Proteomes" id="UP000239504">
    <property type="component" value="Unassembled WGS sequence"/>
</dbReference>
<dbReference type="PROSITE" id="PS50404">
    <property type="entry name" value="GST_NTER"/>
    <property type="match status" value="1"/>
</dbReference>
<sequence>MKLFGYWRSSATYRVRIALALKNLPYDYEAVHLLKGEQNSEAYRAKNPLGLVPTLQTDDGALLVQSSAIIEYLEETFSEPPLLPGGAIARAQARAVAATLASEAQPFGNSRIQKYLKNERGFDADAMNDWMNRWPGGAMAAVEKMLAHTAGDYCVGDVPGLADCFLVPQMYAAHRFGIDVSGFAKMNEIHERCLKHPAFEKAHPDNQPDAVTS</sequence>
<evidence type="ECO:0000259" key="2">
    <source>
        <dbReference type="PROSITE" id="PS50404"/>
    </source>
</evidence>
<comment type="caution">
    <text evidence="4">The sequence shown here is derived from an EMBL/GenBank/DDBJ whole genome shotgun (WGS) entry which is preliminary data.</text>
</comment>
<dbReference type="SUPFAM" id="SSF52833">
    <property type="entry name" value="Thioredoxin-like"/>
    <property type="match status" value="1"/>
</dbReference>
<keyword evidence="4" id="KW-0413">Isomerase</keyword>
<reference evidence="4 5" key="1">
    <citation type="submission" date="2017-12" db="EMBL/GenBank/DDBJ databases">
        <authorList>
            <person name="Hurst M.R.H."/>
        </authorList>
    </citation>
    <scope>NUCLEOTIDE SEQUENCE [LARGE SCALE GENOMIC DNA]</scope>
    <source>
        <strain evidence="4 5">SY-3-19</strain>
    </source>
</reference>
<keyword evidence="5" id="KW-1185">Reference proteome</keyword>
<dbReference type="InterPro" id="IPR004045">
    <property type="entry name" value="Glutathione_S-Trfase_N"/>
</dbReference>
<evidence type="ECO:0000313" key="5">
    <source>
        <dbReference type="Proteomes" id="UP000239504"/>
    </source>
</evidence>
<comment type="similarity">
    <text evidence="1">Belongs to the GST superfamily. Zeta family.</text>
</comment>
<dbReference type="Gene3D" id="1.20.1050.10">
    <property type="match status" value="1"/>
</dbReference>
<dbReference type="GO" id="GO:0006559">
    <property type="term" value="P:L-phenylalanine catabolic process"/>
    <property type="evidence" value="ECO:0007669"/>
    <property type="project" value="TreeGrafter"/>
</dbReference>